<evidence type="ECO:0000256" key="9">
    <source>
        <dbReference type="ARBA" id="ARBA00023170"/>
    </source>
</evidence>
<evidence type="ECO:0000256" key="11">
    <source>
        <dbReference type="ARBA" id="ARBA00023257"/>
    </source>
</evidence>
<reference evidence="19" key="1">
    <citation type="submission" date="2025-08" db="UniProtKB">
        <authorList>
            <consortium name="RefSeq"/>
        </authorList>
    </citation>
    <scope>IDENTIFICATION</scope>
</reference>
<dbReference type="SMART" id="SM00918">
    <property type="entry name" value="Lig_chan-Glu_bd"/>
    <property type="match status" value="1"/>
</dbReference>
<dbReference type="InterPro" id="IPR019594">
    <property type="entry name" value="Glu/Gly-bd"/>
</dbReference>
<evidence type="ECO:0000313" key="19">
    <source>
        <dbReference type="RefSeq" id="XP_045559471.1"/>
    </source>
</evidence>
<accession>A0ABM3DKZ2</accession>
<dbReference type="Gene3D" id="3.40.190.10">
    <property type="entry name" value="Periplasmic binding protein-like II"/>
    <property type="match status" value="3"/>
</dbReference>
<comment type="subcellular location">
    <subcellularLocation>
        <location evidence="1">Cell membrane</location>
        <topology evidence="1">Multi-pass membrane protein</topology>
    </subcellularLocation>
    <subcellularLocation>
        <location evidence="14">Postsynaptic cell membrane</location>
        <topology evidence="14">Multi-pass membrane protein</topology>
    </subcellularLocation>
</comment>
<keyword evidence="9 14" id="KW-0675">Receptor</keyword>
<gene>
    <name evidence="19" type="primary">LOC106572437</name>
</gene>
<feature type="compositionally biased region" description="Polar residues" evidence="15">
    <location>
        <begin position="1358"/>
        <end position="1369"/>
    </location>
</feature>
<evidence type="ECO:0000256" key="4">
    <source>
        <dbReference type="ARBA" id="ARBA00022692"/>
    </source>
</evidence>
<feature type="domain" description="Ionotropic glutamate receptor C-terminal" evidence="16">
    <location>
        <begin position="743"/>
        <end position="1095"/>
    </location>
</feature>
<evidence type="ECO:0000259" key="16">
    <source>
        <dbReference type="SMART" id="SM00079"/>
    </source>
</evidence>
<feature type="region of interest" description="Disordered" evidence="15">
    <location>
        <begin position="72"/>
        <end position="110"/>
    </location>
</feature>
<dbReference type="SMART" id="SM00079">
    <property type="entry name" value="PBPe"/>
    <property type="match status" value="1"/>
</dbReference>
<dbReference type="Gene3D" id="3.40.50.2300">
    <property type="match status" value="2"/>
</dbReference>
<feature type="transmembrane region" description="Helical" evidence="14">
    <location>
        <begin position="860"/>
        <end position="880"/>
    </location>
</feature>
<feature type="transmembrane region" description="Helical" evidence="14">
    <location>
        <begin position="931"/>
        <end position="954"/>
    </location>
</feature>
<protein>
    <recommendedName>
        <fullName evidence="14">Glutamate receptor</fullName>
    </recommendedName>
</protein>
<dbReference type="Pfam" id="PF00060">
    <property type="entry name" value="Lig_chan"/>
    <property type="match status" value="1"/>
</dbReference>
<keyword evidence="8 14" id="KW-0472">Membrane</keyword>
<sequence length="1768" mass="199856">MTGLRIWVAFGRRIGHTVRVGALQLQPRLFSHVSTFRGGKEDPVPVDEWDIHGGTREAVERQFENITKSVNEHDLRSLETKASVNSQHKDSERDRDRDRRGKSRNMYKQNERSVFMPRDSILLATETLNRMAGLLPYNLSLEVVMAVDAGLGELPTFSSSTPVSEDPMSFLESVCHTVIVHGVSAMMAFPQTRDDLVKLEFIASTLQIPVISVVQDVFKRQSKSVLEVHTSEDYKYRQQRATSTGIRGLRVQASEGYEYRHQRATSTGIRGLRVQASEDYEYRHQRATSTGIRGLRVQAAEDYEYTQQRTTSTAAEDYEYRSRGLRVPSAEDYEYRQQRTTSTVSRGLRVPSAEDYEYRQQRTTSTVSRGLRVQAAEDYEYRQQRTTMRLHGPVYPVPVLRTRSSNPLHFQMPMQNPALPQVELLYSLLVINSWYDVSLLLCQEWNVSNFLVRLRNNTKFHLGSVVNITTYTTSSGSHPNSSVAMADLYTSLQGYLESIKESTSTVVTFGCDIRDIKRIFNVVTKLGLMLPEYHWVLGDTQDVEELRTEGLPAGLLAHGRMGAPSLDHYVQDGLELVARVVGSAAYRSPELALIPSITNCMDTQSSQSRNMTSGKYLSRFLSNTSFDGLSGFISSQEETVISSESHHFIWSLQHDPIGNPMWTRLGRWKHDRVLLDYAAWTNKQASYQGGDWRSPPRLHLRVVTLVEHPFVFTREVDEDGLCPAGQLCLDPLTNNTALLQSLFLQMRGPNYSFPVEYKKCCYGYCIDLLEKLAEDMGFDFDLYIVGDGKYGGFKNGRWTGLVGDLLSGAAHLAVTSFSINSARSRVIDFTSPFFSTSLGILVRTRDTAAPIGAFMWPLHWSMWLGIFVSLHVTAVFLTIYEWNSPFGMTPRGRNRDKVFSFSSALNVCYAILFGRTAAIKPPKCWTGRFLMNLWAIFCLFCLSTYTANLAAVMVGEKTFQQLSGIHDPKLHHPSQGFRFATVRESSAEDYLKKSFPEMHEYMRRYNVPATPGGIEHLKHDPQQLDAFIMDKALLDHEVSIDAECKTLTVGKPFAIEGYGIGLRQNSPLTSNISELVSQYKSDGFIDMLHDKWYKVVPCGKRSFAVTETLQMGIKHFSGLFLMLCVGLGLSLLTTLAEHIIYRFVIPRVKDPKLKYWLHTSQRLHRAMNSSFNDDKLQTVAKPEERCIMGNNQQQLQPCNSSNCNRKKIPPQESQLNVMESPPCDCSPPPPSALPPPSSLPPSPQVKSVVPRQVTSNGRTDLVQVGLQARTNPMLQELSELETHITIIKQQLHIAMTKKRELELPGDTQLEERTGTRRHTTRGEDWYQETHTHRNTESESSTEDQQEDNQPETQRPARLTQNPEPSTQTPRPRALYPNPEPSTQTPRPMYPDPEPCTQTQSPVPRQSDPEPSTQTPRPRALYPNPEPSAQTPKPRALYPDTQTQSPLPRHPNPEPSAQTPRPRALYPDTSTQIPRFPDPEPSTQTPRPRVLYPDTQTQSPVPRQSDPEPCTQTPRALYPDTRTQSPLPRHPDPEPSTQTPRALYPDTQTQSPLPRPRALHPDPEPSTQTPRPRALYSEPCTQTIRPRALYPDTQTQSPVPKPRALCPDTQTQSPLPRHPDPESSTQTSKPRALCPDTQTQSPLPRHLYPDTQTQVPRPRALYPDTQTQSPLPRPRALYPDPESCTQTIRPRALYPDTQSPLPRHPDPEPSTQTPGPRALYPDTRTQSPLTRHPDPEPSTQTPRPRALYSELCTQTIRPRSPVPEEHGVS</sequence>
<evidence type="ECO:0000256" key="3">
    <source>
        <dbReference type="ARBA" id="ARBA00022475"/>
    </source>
</evidence>
<evidence type="ECO:0000256" key="12">
    <source>
        <dbReference type="ARBA" id="ARBA00023286"/>
    </source>
</evidence>
<dbReference type="Pfam" id="PF10613">
    <property type="entry name" value="Lig_chan-Glu_bd"/>
    <property type="match status" value="1"/>
</dbReference>
<evidence type="ECO:0000256" key="14">
    <source>
        <dbReference type="RuleBase" id="RU367118"/>
    </source>
</evidence>
<keyword evidence="10" id="KW-0325">Glycoprotein</keyword>
<feature type="compositionally biased region" description="Pro residues" evidence="15">
    <location>
        <begin position="1224"/>
        <end position="1243"/>
    </location>
</feature>
<feature type="compositionally biased region" description="Polar residues" evidence="15">
    <location>
        <begin position="1395"/>
        <end position="1415"/>
    </location>
</feature>
<feature type="transmembrane region" description="Helical" evidence="14">
    <location>
        <begin position="901"/>
        <end position="919"/>
    </location>
</feature>
<dbReference type="InterPro" id="IPR001320">
    <property type="entry name" value="Iontro_rcpt_C"/>
</dbReference>
<feature type="region of interest" description="Disordered" evidence="15">
    <location>
        <begin position="1213"/>
        <end position="1256"/>
    </location>
</feature>
<dbReference type="PANTHER" id="PTHR18966">
    <property type="entry name" value="IONOTROPIC GLUTAMATE RECEPTOR"/>
    <property type="match status" value="1"/>
</dbReference>
<dbReference type="InterPro" id="IPR001508">
    <property type="entry name" value="Iono_Glu_rcpt_met"/>
</dbReference>
<keyword evidence="6 14" id="KW-0770">Synapse</keyword>
<feature type="compositionally biased region" description="Polar residues" evidence="15">
    <location>
        <begin position="1534"/>
        <end position="1551"/>
    </location>
</feature>
<proteinExistence type="inferred from homology"/>
<keyword evidence="7 14" id="KW-0406">Ion transport</keyword>
<keyword evidence="2 14" id="KW-0813">Transport</keyword>
<evidence type="ECO:0000256" key="5">
    <source>
        <dbReference type="ARBA" id="ARBA00022989"/>
    </source>
</evidence>
<keyword evidence="13 14" id="KW-0407">Ion channel</keyword>
<dbReference type="PRINTS" id="PR00177">
    <property type="entry name" value="NMDARECEPTOR"/>
</dbReference>
<feature type="compositionally biased region" description="Basic and acidic residues" evidence="15">
    <location>
        <begin position="87"/>
        <end position="99"/>
    </location>
</feature>
<keyword evidence="12 14" id="KW-1071">Ligand-gated ion channel</keyword>
<name>A0ABM3DKZ2_SALSA</name>
<evidence type="ECO:0000313" key="18">
    <source>
        <dbReference type="Proteomes" id="UP001652741"/>
    </source>
</evidence>
<dbReference type="SUPFAM" id="SSF53822">
    <property type="entry name" value="Periplasmic binding protein-like I"/>
    <property type="match status" value="1"/>
</dbReference>
<dbReference type="SUPFAM" id="SSF53850">
    <property type="entry name" value="Periplasmic binding protein-like II"/>
    <property type="match status" value="1"/>
</dbReference>
<keyword evidence="3 14" id="KW-1003">Cell membrane</keyword>
<dbReference type="GeneID" id="106572437"/>
<feature type="compositionally biased region" description="Acidic residues" evidence="15">
    <location>
        <begin position="1339"/>
        <end position="1349"/>
    </location>
</feature>
<evidence type="ECO:0000259" key="17">
    <source>
        <dbReference type="SMART" id="SM00918"/>
    </source>
</evidence>
<evidence type="ECO:0000256" key="15">
    <source>
        <dbReference type="SAM" id="MobiDB-lite"/>
    </source>
</evidence>
<keyword evidence="5 14" id="KW-1133">Transmembrane helix</keyword>
<evidence type="ECO:0000256" key="8">
    <source>
        <dbReference type="ARBA" id="ARBA00023136"/>
    </source>
</evidence>
<evidence type="ECO:0000256" key="10">
    <source>
        <dbReference type="ARBA" id="ARBA00023180"/>
    </source>
</evidence>
<keyword evidence="18" id="KW-1185">Reference proteome</keyword>
<keyword evidence="11 14" id="KW-0628">Postsynaptic cell membrane</keyword>
<evidence type="ECO:0000256" key="6">
    <source>
        <dbReference type="ARBA" id="ARBA00023018"/>
    </source>
</evidence>
<keyword evidence="4 14" id="KW-0812">Transmembrane</keyword>
<organism evidence="18 19">
    <name type="scientific">Salmo salar</name>
    <name type="common">Atlantic salmon</name>
    <dbReference type="NCBI Taxonomy" id="8030"/>
    <lineage>
        <taxon>Eukaryota</taxon>
        <taxon>Metazoa</taxon>
        <taxon>Chordata</taxon>
        <taxon>Craniata</taxon>
        <taxon>Vertebrata</taxon>
        <taxon>Euteleostomi</taxon>
        <taxon>Actinopterygii</taxon>
        <taxon>Neopterygii</taxon>
        <taxon>Teleostei</taxon>
        <taxon>Protacanthopterygii</taxon>
        <taxon>Salmoniformes</taxon>
        <taxon>Salmonidae</taxon>
        <taxon>Salmoninae</taxon>
        <taxon>Salmo</taxon>
    </lineage>
</organism>
<comment type="similarity">
    <text evidence="14">Belongs to the glutamate-gated ion channel (TC 1.A.10.1) family.</text>
</comment>
<evidence type="ECO:0000256" key="7">
    <source>
        <dbReference type="ARBA" id="ARBA00023065"/>
    </source>
</evidence>
<dbReference type="Proteomes" id="UP001652741">
    <property type="component" value="Chromosome ssa01"/>
</dbReference>
<dbReference type="CDD" id="cd13720">
    <property type="entry name" value="PBP2_iGluR_NMDA_Nr3"/>
    <property type="match status" value="1"/>
</dbReference>
<dbReference type="InterPro" id="IPR015683">
    <property type="entry name" value="Ionotropic_Glu_rcpt"/>
</dbReference>
<dbReference type="RefSeq" id="XP_045559471.1">
    <property type="nucleotide sequence ID" value="XM_045703515.1"/>
</dbReference>
<feature type="transmembrane region" description="Helical" evidence="14">
    <location>
        <begin position="1119"/>
        <end position="1141"/>
    </location>
</feature>
<comment type="function">
    <text evidence="14">Receptor for glutamate that functions as a ligand-gated ion channel in the central nervous system and plays an important role in excitatory synaptic transmission. L-glutamate acts as an excitatory neurotransmitter at many synapses in the central nervous system.</text>
</comment>
<dbReference type="InterPro" id="IPR028082">
    <property type="entry name" value="Peripla_BP_I"/>
</dbReference>
<feature type="domain" description="Ionotropic glutamate receptor L-glutamate and glycine-binding" evidence="17">
    <location>
        <begin position="750"/>
        <end position="807"/>
    </location>
</feature>
<feature type="compositionally biased region" description="Basic and acidic residues" evidence="15">
    <location>
        <begin position="1309"/>
        <end position="1336"/>
    </location>
</feature>
<feature type="region of interest" description="Disordered" evidence="15">
    <location>
        <begin position="1298"/>
        <end position="1768"/>
    </location>
</feature>
<evidence type="ECO:0000256" key="1">
    <source>
        <dbReference type="ARBA" id="ARBA00004651"/>
    </source>
</evidence>
<evidence type="ECO:0000256" key="13">
    <source>
        <dbReference type="ARBA" id="ARBA00023303"/>
    </source>
</evidence>
<evidence type="ECO:0000256" key="2">
    <source>
        <dbReference type="ARBA" id="ARBA00022448"/>
    </source>
</evidence>